<evidence type="ECO:0000259" key="6">
    <source>
        <dbReference type="PROSITE" id="PS50075"/>
    </source>
</evidence>
<organism evidence="7 8">
    <name type="scientific">Pseudoalteromonas neustonica</name>
    <dbReference type="NCBI Taxonomy" id="1840331"/>
    <lineage>
        <taxon>Bacteria</taxon>
        <taxon>Pseudomonadati</taxon>
        <taxon>Pseudomonadota</taxon>
        <taxon>Gammaproteobacteria</taxon>
        <taxon>Alteromonadales</taxon>
        <taxon>Pseudoalteromonadaceae</taxon>
        <taxon>Pseudoalteromonas</taxon>
    </lineage>
</organism>
<dbReference type="SUPFAM" id="SSF47336">
    <property type="entry name" value="ACP-like"/>
    <property type="match status" value="4"/>
</dbReference>
<sequence length="5050" mass="561130">MNDDILADLDPELLALVLGQEEESIPTIDGNSGPLSFLQEKIFSLQSIAPDSTAYNMPVVFKVTQGHIDADKMAKALTALIAKHDTFRTQFIAGTPTQQQVITDFSFKLEQRSVACVDTFLAGGELVQWLNRPFDLTAAPLVRALLIESQQGEQLFAVNYHHLVSDGWSNTFIIRDLMLAYRGLNLGETELRYIDYTSWQETQISADNDITTRWQAYLSEHQLPLSLPVLKEAGKALEHRGSKCSKTLNVQSTERLQQFCQAHQVTPFSVTLALWQIVLARYSGHRQFNVGVPNAARNHEQIQELVGCFITTHAYRCEVQPERSFLQTIKAIQAHVMFCMDQAQPPFEYVQDTLQLQKIQGRHPLFQAGFDCQQKEDELDIAFGEFTLSPMISETTEAKHEISMMIQLAKDSALVEIEYRDALFDSEFIEQLMNEYTTLFDKLLAAPNCLIADVFVEPHQHSNMLQSVDKDAARLFIERLESRGHSTALSLKETALTYSELAKQANQLARYFKAQGIGCEDKVGVYFERDFASIVTMLAAWQVGAAYVPLDTNAPKQRVIDIIEQSDCKCVMTRADLADKHLPRAVGFDSLALDTYQDTALACDLPLERLAYVIFTSGSTGVPKGVCVSHKALAAHLQAMQTYYQYSTEDTCLVSVSFSFDASIEQIWGPLLAGAQLILDEIKYLPEPELHALVAGKKVSVLGMTPAYLRYLHTFPTGIRLCIVGGEAWASDNFVALSSQQPNTLFVNAYGPSETVITPTVWLGSHQPMSSHYMPLGEALGDRQLFILDSALTPVPEGVIGELYIAGTAVARGYLAQAGLTAQSFIANPFSEDGSRIYRTGDLVRVNPAGMLEFISRVDHQIKIRGYRIELGEVEAQLLRIAGVNEAIVVAQEYNDSTHLIAYISGEGLESKNIKAQLMSHLPDYMVPSLITVLAALPLNQNGKVDRKALPEPVFERSGEFAAPEGEVEQVLAQVWQKVLSKECISRDDNFFELGGDSIISLQIVAQLRQTGYVVSAKEMFNAQTIAQLTPLVQSAENALHIEQDVSGDVPLLPIQQHFFRQDFTEREHWNQSVLLELDMPLKLEVLRKALSALLTHHDALRLQYQQTQHQQWRQSYQPYNEAWAQNIIWQREVKVCDITAVAEQAQASFAFDGTPLIRLVHMKVDDGTERLLVVCHHLIVDGVSWRILLADLQQAYAQALQGQAISLMSKSHSYQYWAKQLNEYPTLFADESSYWLAQSAAPLRFPAFNQYGSKEVKDTQALSVQLSAEVTKQLLQGGHKTYSTQVNDILLSALSEAIYQWLGQSEVLINMEGHGREPWDGQTDLSRTVGWFTALYPVKVARFDDWKDTVQVNKETLRTIPNKGLGYGVLRYLGSNDAQAQLQAQQSAQIEFNYLGQFDNSFDERDATWYPAKESAGSNLSGQYQQPCELVINSQVFDGKLNISVRFGEQRLQHSDIEDFLGHYENAISAVLEHCKQASFGLSPSDLPLSQLTQCELDSLAIAHQNIDNIYPLSAMQKGMFFHALHGSRTAYVNQMRLDVNGLNVDKFKAAWCKVVARHDVLRTGFLNDFDQPLQYVLKHVNIDQTWCERDVIGLSDAQYQSELDAQAKSQLLLGFDVEQEVGLNRLVIITKDDNTHHIIWTSHHILSDGWSRSLLMGELLAAYQGNELTTQVKQYVSYIEYLQAQDLNKNLQFWQTQVAKLQSPSYLAGALPAGVDDAYKTNNLVVNHTLTSQLEGYAKKHRVTLNTLVQGLWGVLLSRYLGQQGVCFGATTAGRPVELSQSELIQGLFINTIPVFQHVDEALSLSEWFQSLQSEALQGREHESTPLYEIQKLAKSIVHGGEANGLFDTLLVFENYPIAETLKNASPNETVFDIHNSREENNYPLTLTVGIEKEMMFKAAYSTNELSCQAVSQLMQSFHSLIEQLVDGKTHYVGDLALSVQTDRSFLSQERSQQRAFVSSLLTKFKQVVIEKPKSTALRHEQTFLDYAELDTRSNQLAHYLIAQGMKSEDKVGLVMRRGIDMVVSMLAVLKAGGVYVPLAPSLPAERVSYICEHSELTYALCNTAHSLPEQVQMWSLDDTSIASHSIQAPQVEIESEQLAYVLYTSGSTGKPKGVAISHGNLSNFISSMSETFDSNDSHSWLALTSLSFDISGLEIYLPLLHGSTLVIVDSVSDVDTELLSQVTHVQATPAGWRSLLAQEALGQRLVGLCGGEALPERLAQDLKAHNVTLFNMYGPTETTIWSSCHAVIDSIHLGEAISNTQLYVLDSALNLCPPQVQGELYIAGEGLARGYLARPDLTAERFVANPYGEQAGSRLYRTGDNVRWNAAGELEYLGRVDHQVKVRGFRIELGEIEAVLDSHNQVRAAVVVADETAAGTRLVAYVESDEVEQSELTTLLVSKLPEYMVPSVIMVLEALPLNSSGKVDRKALPKAEVQAQAFVAPQSAHEQTLAEIWQTVLGAEQVGRHDNFFALGGDSISSLRVTALAKQHDLHVPVDALFASKDLAQLASRIEDLPLEAIEIARLETPFTGLSYAQQRQWFLWKLDPSSAAYHISGAMRLEGMLDIEALKGALTHLMTRHDSLRTQFIELSDGEVQQQRLPEVQLTLEIMAHSHEARQNVLNRPFDLTAAQPLIRFALLQHSDEAFELVMVLHHIIADGWSVKLLIDDFVEAYELLKQGGSLPSESQALRYSDYAHWQKLRLEGGEEQRQLSYWQEKLGDEHGVLPLPYDQVFDGSDKRAAAHRWTLPSELKGRLQTLAQQQGSTLFSVLMSAWQTVLYRFSGESHIKVGMPVANRQYTGCEGIVGMFVNTQAIATQLNDQHSLGQVLEDVAQNLREAQAHQDIPFEKLVDGLDVPRDTHSSPIFQVMMNHQQLSENKLASLSDLTLEVLTTERQDAQFDLNLNSFEDANRQLQFTLEYFAARFSSARINTLVEAFNTVLSVCADAPKVLVSELELLTDETQNTLLKKGQGQTQTFNASVLSQFTHTVQQYGDAVAVRDAKQSVSYAQLDSRSNQLAHYLIAQGVKREDKVGLVMRRGIDMVVSMLAVLKAGGVYVPLAPSLPAERVSYICEHSELTYALCNTAHSLPEQVQMWSLDDTSIASHSIQAPQVEIESEQLAYVLYTSGSTGKPKGVAISHGNLSNFISSMSETFDSNDSHSWLALTSLSFDISGLEIYLPLLHGSTLVIVDSVSDVDTELLSQVTHVQATPAGWRSLLAQEALGQRLVGLCGGEALPERLAQDLKAHNVTLFNMYGPTETTIWSSCHAVIDSIHLGEAISNTQLYVLDSALNLCPPQVQGELYIAGEGLARGYLARPDLTAERFVANPYGEQAGSRLYRTGDNVRWNAAGELEYLGRVDHQVKVRGFRIELGEIEAVLDSHNQVRAAVVVADETAAGTRLVAYVESDEVEQSELTTLLVSKLPEYMVPSVIMVLEALPLNSSGKVDRKALPKAEVQAQAFVAPQSAHEQTLAEIWQTVLGAEQVGRHDNFFALGGDSISSLRVTALAKQHDLHVPVDALFASKDLAQLASRIEDLPLEAIEIARLETPFTGLSYAQQRQWFLWKLDPSSAAYHISSGLMIRGALDISVLEQSINALLSNHETLKVRFVESNEGEVSQYIASDSIPELMVYSEKSTIERAKLKQDIVARPFDLTSEPLIRIALIQMDVESYELVLVMHHIISDGWSFKLIIDDLIDGYVNPIKGLPYTKLKPKLRYSDFAAWQKEWLTNGAESKQLEYWQETLGCEHPILNLPFKKEIEKGQLSANSKTFNVSTSHKAKLAAVSAHSGGTLFAALMSAWQIALYRFSGQNDIRVGIPVANRNIPGTDDIVGMFVNSLVIKTNILGSLEYQQVLEQVIEAIAGAQESQDIPFERLVDKLQVERSTEHHPLFQVMMNHQRYEQDGLSQLSELQIAVSALPDKQSQFPLILNSIETAQGELQLSINYDSGAFQKSTIDALMTCFTEELERLRQAKETLIGSQTSLDKTQMSVLLSHGQGNANVSESKCLIDTIRQAAIDSSNLVAVTDNNRSLSYQQLDEQSERLANFIMGSGVALEQTIAIMFSRDIDMLVSIVAVLRAGAAYVPVDPGLPQERQSYILKQANIVAVLTNQIALNVKTDIPVWRISELDLASIPEQAVDRIASPGQLAYVLFTSGSTGKPKGVAVTHKGLRNYLGFASRDYAQNTHNSLVSSTLSFDATVTSLLTPLYDAKTVHLLAQSDDEVSLLAAHIQQASEPYLYKITPAHIVALLNAELLNPSSLAHCFVIGGDKLLSSAAQRLQNIATNARLINEYGPTETVVGCSIVEVNEQYLQDYTILPITQAIDNTQLFVLDDDLNLCPADVAGELYIAGDGLARGYIGRADLSAERFIANPFSEQGERLYRTGDRVKRNSNNELEYIGRTDFQVKIRGFRIELGEIEAQLCALANVDESVVMAEPIADSHRLVAYLVGDECDDNTLQQMLKSSLPEYMVPNIFVWLSELPLNINGKLDRKALPAVVHQVDQFVAPQGEIEEQITTIWGELLQLDTISRDANFFTLGGDSIIALRVISVINHQFNIELNIKSIFSAATIMELAEVVLAAQADGKTTRLALKPAPQLEPVQISQEQRSLWLTDRLSSSDDKAAYNIAGGVILAGELDLNVLEKAFNSVIERQQVFHYQFVEHDGEARLQQRESITINIPVIDLSIEAVEQTDKELQAEQLRHVFSTTSFDLENDLLIRIKLIKIEDDVHHLLVNMHHIVSDGWSISNFVKEVGTAYSSYLSTGVSSLPLLTVQYSDYARWQQQRIDSEEGEQVRQYWQSQLKDAPLTSLIPQHFPRGDNSTEGDSVPFVLSASQSDVLRAFTQQHNLSLYSVLLATYNVMLCEATGQTDFVLGTDLSGRDHLDLEPLIGYFIKVLPIRAVIDKNAEFVNFAKSIQNNVLDLQAHQLLTLESIVQITNTPRQTDISPIFQQLFVMQNTPAPYWPVADVAIENLANGEAGSKFDSAIFIQSESEAIVGSLLFKKALYSKDKMQSFVTRWQSLAVSLFMAPNKPMSEHLQKPKAKKIGKGKFSGLKKS</sequence>
<comment type="caution">
    <text evidence="7">The sequence shown here is derived from an EMBL/GenBank/DDBJ whole genome shotgun (WGS) entry which is preliminary data.</text>
</comment>
<dbReference type="InterPro" id="IPR042099">
    <property type="entry name" value="ANL_N_sf"/>
</dbReference>
<evidence type="ECO:0000256" key="1">
    <source>
        <dbReference type="ARBA" id="ARBA00001957"/>
    </source>
</evidence>
<dbReference type="Pfam" id="PF00668">
    <property type="entry name" value="Condensation"/>
    <property type="match status" value="6"/>
</dbReference>
<dbReference type="SUPFAM" id="SSF52777">
    <property type="entry name" value="CoA-dependent acyltransferases"/>
    <property type="match status" value="12"/>
</dbReference>
<protein>
    <submittedName>
        <fullName evidence="7">Amino acid adenylation domain-containing protein</fullName>
    </submittedName>
</protein>
<dbReference type="Pfam" id="PF00550">
    <property type="entry name" value="PP-binding"/>
    <property type="match status" value="4"/>
</dbReference>
<dbReference type="PANTHER" id="PTHR45527:SF1">
    <property type="entry name" value="FATTY ACID SYNTHASE"/>
    <property type="match status" value="1"/>
</dbReference>
<dbReference type="PROSITE" id="PS00455">
    <property type="entry name" value="AMP_BINDING"/>
    <property type="match status" value="4"/>
</dbReference>
<dbReference type="InterPro" id="IPR020845">
    <property type="entry name" value="AMP-binding_CS"/>
</dbReference>
<dbReference type="EMBL" id="JBBMQU010000008">
    <property type="protein sequence ID" value="MEM5550388.1"/>
    <property type="molecule type" value="Genomic_DNA"/>
</dbReference>
<dbReference type="NCBIfam" id="NF003417">
    <property type="entry name" value="PRK04813.1"/>
    <property type="match status" value="4"/>
</dbReference>
<dbReference type="InterPro" id="IPR006162">
    <property type="entry name" value="Ppantetheine_attach_site"/>
</dbReference>
<reference evidence="7 8" key="1">
    <citation type="submission" date="2024-03" db="EMBL/GenBank/DDBJ databases">
        <title>Community enrichment and isolation of bacterial strains for fucoidan degradation.</title>
        <authorList>
            <person name="Sichert A."/>
        </authorList>
    </citation>
    <scope>NUCLEOTIDE SEQUENCE [LARGE SCALE GENOMIC DNA]</scope>
    <source>
        <strain evidence="7 8">AS81</strain>
    </source>
</reference>
<keyword evidence="8" id="KW-1185">Reference proteome</keyword>
<evidence type="ECO:0000256" key="4">
    <source>
        <dbReference type="ARBA" id="ARBA00022737"/>
    </source>
</evidence>
<evidence type="ECO:0000256" key="3">
    <source>
        <dbReference type="ARBA" id="ARBA00022553"/>
    </source>
</evidence>
<dbReference type="NCBIfam" id="TIGR01720">
    <property type="entry name" value="NRPS-para261"/>
    <property type="match status" value="1"/>
</dbReference>
<dbReference type="InterPro" id="IPR010060">
    <property type="entry name" value="NRPS_synth"/>
</dbReference>
<dbReference type="CDD" id="cd05930">
    <property type="entry name" value="A_NRPS"/>
    <property type="match status" value="2"/>
</dbReference>
<dbReference type="RefSeq" id="WP_342883579.1">
    <property type="nucleotide sequence ID" value="NZ_JBBMQU010000008.1"/>
</dbReference>
<feature type="domain" description="Carrier" evidence="6">
    <location>
        <begin position="2443"/>
        <end position="2517"/>
    </location>
</feature>
<feature type="domain" description="Carrier" evidence="6">
    <location>
        <begin position="963"/>
        <end position="1037"/>
    </location>
</feature>
<keyword evidence="3" id="KW-0597">Phosphoprotein</keyword>
<dbReference type="PROSITE" id="PS00012">
    <property type="entry name" value="PHOSPHOPANTETHEINE"/>
    <property type="match status" value="3"/>
</dbReference>
<proteinExistence type="predicted"/>
<dbReference type="Pfam" id="PF00501">
    <property type="entry name" value="AMP-binding"/>
    <property type="match status" value="4"/>
</dbReference>
<keyword evidence="2" id="KW-0596">Phosphopantetheine</keyword>
<evidence type="ECO:0000313" key="8">
    <source>
        <dbReference type="Proteomes" id="UP001388366"/>
    </source>
</evidence>
<keyword evidence="4" id="KW-0677">Repeat</keyword>
<dbReference type="InterPro" id="IPR001242">
    <property type="entry name" value="Condensation_dom"/>
</dbReference>
<dbReference type="InterPro" id="IPR000873">
    <property type="entry name" value="AMP-dep_synth/lig_dom"/>
</dbReference>
<name>A0ABU9U016_9GAMM</name>
<feature type="domain" description="Carrier" evidence="6">
    <location>
        <begin position="3461"/>
        <end position="3535"/>
    </location>
</feature>
<dbReference type="InterPro" id="IPR010071">
    <property type="entry name" value="AA_adenyl_dom"/>
</dbReference>
<dbReference type="NCBIfam" id="TIGR01733">
    <property type="entry name" value="AA-adenyl-dom"/>
    <property type="match status" value="4"/>
</dbReference>
<feature type="region of interest" description="Disordered" evidence="5">
    <location>
        <begin position="5029"/>
        <end position="5050"/>
    </location>
</feature>
<dbReference type="PROSITE" id="PS50075">
    <property type="entry name" value="CARRIER"/>
    <property type="match status" value="4"/>
</dbReference>
<dbReference type="CDD" id="cd19531">
    <property type="entry name" value="LCL_NRPS-like"/>
    <property type="match status" value="3"/>
</dbReference>
<dbReference type="PANTHER" id="PTHR45527">
    <property type="entry name" value="NONRIBOSOMAL PEPTIDE SYNTHETASE"/>
    <property type="match status" value="1"/>
</dbReference>
<dbReference type="CDD" id="cd19534">
    <property type="entry name" value="E_NRPS"/>
    <property type="match status" value="1"/>
</dbReference>
<dbReference type="InterPro" id="IPR045851">
    <property type="entry name" value="AMP-bd_C_sf"/>
</dbReference>
<dbReference type="Gene3D" id="2.30.38.10">
    <property type="entry name" value="Luciferase, Domain 3"/>
    <property type="match status" value="3"/>
</dbReference>
<gene>
    <name evidence="7" type="ORF">WNY63_06565</name>
</gene>
<dbReference type="Gene3D" id="3.40.50.12780">
    <property type="entry name" value="N-terminal domain of ligase-like"/>
    <property type="match status" value="1"/>
</dbReference>
<dbReference type="Gene3D" id="3.30.559.10">
    <property type="entry name" value="Chloramphenicol acetyltransferase-like domain"/>
    <property type="match status" value="6"/>
</dbReference>
<evidence type="ECO:0000256" key="5">
    <source>
        <dbReference type="SAM" id="MobiDB-lite"/>
    </source>
</evidence>
<dbReference type="Gene3D" id="1.10.1200.10">
    <property type="entry name" value="ACP-like"/>
    <property type="match status" value="4"/>
</dbReference>
<dbReference type="InterPro" id="IPR023213">
    <property type="entry name" value="CAT-like_dom_sf"/>
</dbReference>
<dbReference type="SMART" id="SM00823">
    <property type="entry name" value="PKS_PP"/>
    <property type="match status" value="2"/>
</dbReference>
<dbReference type="Gene3D" id="3.30.559.30">
    <property type="entry name" value="Nonribosomal peptide synthetase, condensation domain"/>
    <property type="match status" value="6"/>
</dbReference>
<evidence type="ECO:0000313" key="7">
    <source>
        <dbReference type="EMBL" id="MEM5550388.1"/>
    </source>
</evidence>
<comment type="cofactor">
    <cofactor evidence="1">
        <name>pantetheine 4'-phosphate</name>
        <dbReference type="ChEBI" id="CHEBI:47942"/>
    </cofactor>
</comment>
<dbReference type="InterPro" id="IPR009081">
    <property type="entry name" value="PP-bd_ACP"/>
</dbReference>
<evidence type="ECO:0000256" key="2">
    <source>
        <dbReference type="ARBA" id="ARBA00022450"/>
    </source>
</evidence>
<feature type="domain" description="Carrier" evidence="6">
    <location>
        <begin position="4501"/>
        <end position="4576"/>
    </location>
</feature>
<dbReference type="Proteomes" id="UP001388366">
    <property type="component" value="Unassembled WGS sequence"/>
</dbReference>
<dbReference type="Pfam" id="PF13193">
    <property type="entry name" value="AMP-binding_C"/>
    <property type="match status" value="4"/>
</dbReference>
<dbReference type="Gene3D" id="3.30.300.30">
    <property type="match status" value="4"/>
</dbReference>
<dbReference type="SUPFAM" id="SSF56801">
    <property type="entry name" value="Acetyl-CoA synthetase-like"/>
    <property type="match status" value="4"/>
</dbReference>
<feature type="compositionally biased region" description="Basic residues" evidence="5">
    <location>
        <begin position="5033"/>
        <end position="5050"/>
    </location>
</feature>
<accession>A0ABU9U016</accession>
<dbReference type="InterPro" id="IPR036736">
    <property type="entry name" value="ACP-like_sf"/>
</dbReference>
<dbReference type="Gene3D" id="3.40.50.980">
    <property type="match status" value="6"/>
</dbReference>
<dbReference type="InterPro" id="IPR025110">
    <property type="entry name" value="AMP-bd_C"/>
</dbReference>
<dbReference type="InterPro" id="IPR020806">
    <property type="entry name" value="PKS_PP-bd"/>
</dbReference>